<organism evidence="4 5">
    <name type="scientific">Coccomyxa subellipsoidea</name>
    <dbReference type="NCBI Taxonomy" id="248742"/>
    <lineage>
        <taxon>Eukaryota</taxon>
        <taxon>Viridiplantae</taxon>
        <taxon>Chlorophyta</taxon>
        <taxon>core chlorophytes</taxon>
        <taxon>Trebouxiophyceae</taxon>
        <taxon>Trebouxiophyceae incertae sedis</taxon>
        <taxon>Coccomyxaceae</taxon>
        <taxon>Coccomyxa</taxon>
    </lineage>
</organism>
<feature type="domain" description="Plastid lipid-associated protein/fibrillin conserved" evidence="3">
    <location>
        <begin position="43"/>
        <end position="134"/>
    </location>
</feature>
<dbReference type="EMBL" id="JALJOT010000006">
    <property type="protein sequence ID" value="KAK9909477.1"/>
    <property type="molecule type" value="Genomic_DNA"/>
</dbReference>
<evidence type="ECO:0000259" key="3">
    <source>
        <dbReference type="Pfam" id="PF04755"/>
    </source>
</evidence>
<dbReference type="PANTHER" id="PTHR31906">
    <property type="entry name" value="PLASTID-LIPID-ASSOCIATED PROTEIN 4, CHLOROPLASTIC-RELATED"/>
    <property type="match status" value="1"/>
</dbReference>
<dbReference type="InterPro" id="IPR039633">
    <property type="entry name" value="PAP"/>
</dbReference>
<evidence type="ECO:0000313" key="4">
    <source>
        <dbReference type="EMBL" id="KAK9909477.1"/>
    </source>
</evidence>
<name>A0ABR2YRE8_9CHLO</name>
<evidence type="ECO:0000256" key="1">
    <source>
        <dbReference type="ARBA" id="ARBA00004474"/>
    </source>
</evidence>
<dbReference type="Proteomes" id="UP001491310">
    <property type="component" value="Unassembled WGS sequence"/>
</dbReference>
<sequence length="139" mass="15317">MLPAQRESSARSQKRPPVCQQVQTCASLEATASTTQILNVANNAKRDLLSALLSVQDTGVYGLESAQREELLRKIENLEACNPLESPTEHLDQCHGSWRLLFSTVTILGRRRIKLGLRNIVNVGELSQHIDTATCHTVG</sequence>
<protein>
    <recommendedName>
        <fullName evidence="3">Plastid lipid-associated protein/fibrillin conserved domain-containing protein</fullName>
    </recommendedName>
</protein>
<evidence type="ECO:0000256" key="2">
    <source>
        <dbReference type="ARBA" id="ARBA00022640"/>
    </source>
</evidence>
<comment type="subcellular location">
    <subcellularLocation>
        <location evidence="1">Plastid</location>
    </subcellularLocation>
</comment>
<keyword evidence="5" id="KW-1185">Reference proteome</keyword>
<comment type="caution">
    <text evidence="4">The sequence shown here is derived from an EMBL/GenBank/DDBJ whole genome shotgun (WGS) entry which is preliminary data.</text>
</comment>
<dbReference type="Pfam" id="PF04755">
    <property type="entry name" value="PAP_fibrillin"/>
    <property type="match status" value="1"/>
</dbReference>
<evidence type="ECO:0000313" key="5">
    <source>
        <dbReference type="Proteomes" id="UP001491310"/>
    </source>
</evidence>
<dbReference type="InterPro" id="IPR006843">
    <property type="entry name" value="PAP/fibrillin_dom"/>
</dbReference>
<reference evidence="4 5" key="1">
    <citation type="journal article" date="2024" name="Nat. Commun.">
        <title>Phylogenomics reveals the evolutionary origins of lichenization in chlorophyte algae.</title>
        <authorList>
            <person name="Puginier C."/>
            <person name="Libourel C."/>
            <person name="Otte J."/>
            <person name="Skaloud P."/>
            <person name="Haon M."/>
            <person name="Grisel S."/>
            <person name="Petersen M."/>
            <person name="Berrin J.G."/>
            <person name="Delaux P.M."/>
            <person name="Dal Grande F."/>
            <person name="Keller J."/>
        </authorList>
    </citation>
    <scope>NUCLEOTIDE SEQUENCE [LARGE SCALE GENOMIC DNA]</scope>
    <source>
        <strain evidence="4 5">SAG 216-7</strain>
    </source>
</reference>
<accession>A0ABR2YRE8</accession>
<proteinExistence type="predicted"/>
<gene>
    <name evidence="4" type="ORF">WJX75_002883</name>
</gene>
<keyword evidence="2" id="KW-0934">Plastid</keyword>